<dbReference type="PANTHER" id="PTHR34003">
    <property type="entry name" value="BLL2395 PROTEIN"/>
    <property type="match status" value="1"/>
</dbReference>
<gene>
    <name evidence="1" type="ORF">EHQ95_00140</name>
</gene>
<organism evidence="1 2">
    <name type="scientific">Leptospira vanthielii</name>
    <dbReference type="NCBI Taxonomy" id="293085"/>
    <lineage>
        <taxon>Bacteria</taxon>
        <taxon>Pseudomonadati</taxon>
        <taxon>Spirochaetota</taxon>
        <taxon>Spirochaetia</taxon>
        <taxon>Leptospirales</taxon>
        <taxon>Leptospiraceae</taxon>
        <taxon>Leptospira</taxon>
    </lineage>
</organism>
<proteinExistence type="predicted"/>
<dbReference type="Proteomes" id="UP000298112">
    <property type="component" value="Unassembled WGS sequence"/>
</dbReference>
<protein>
    <submittedName>
        <fullName evidence="1">Nuclear transport factor 2 family protein</fullName>
    </submittedName>
</protein>
<dbReference type="EMBL" id="RQHF01000005">
    <property type="protein sequence ID" value="TGM61753.1"/>
    <property type="molecule type" value="Genomic_DNA"/>
</dbReference>
<sequence length="122" mass="14539">MPTIETVEKFISRVEENDHDNVIEEFYIETASMQENQDNPRVGRKLLIANERKVLAKSESVTSKCIKPFFINGDYVIIRWVFNFTWKDGTKTQIEEIAYQRWESQKIAEETFFYDPIQRIPK</sequence>
<dbReference type="InterPro" id="IPR032710">
    <property type="entry name" value="NTF2-like_dom_sf"/>
</dbReference>
<dbReference type="PANTHER" id="PTHR34003:SF2">
    <property type="entry name" value="SNOAL-LIKE DOMAIN-CONTAINING PROTEIN"/>
    <property type="match status" value="1"/>
</dbReference>
<accession>A0ABY2NU02</accession>
<name>A0ABY2NU02_9LEPT</name>
<dbReference type="SUPFAM" id="SSF54427">
    <property type="entry name" value="NTF2-like"/>
    <property type="match status" value="1"/>
</dbReference>
<comment type="caution">
    <text evidence="1">The sequence shown here is derived from an EMBL/GenBank/DDBJ whole genome shotgun (WGS) entry which is preliminary data.</text>
</comment>
<reference evidence="2" key="1">
    <citation type="journal article" date="2019" name="PLoS Negl. Trop. Dis.">
        <title>Revisiting the worldwide diversity of Leptospira species in the environment.</title>
        <authorList>
            <person name="Vincent A.T."/>
            <person name="Schiettekatte O."/>
            <person name="Bourhy P."/>
            <person name="Veyrier F.J."/>
            <person name="Picardeau M."/>
        </authorList>
    </citation>
    <scope>NUCLEOTIDE SEQUENCE [LARGE SCALE GENOMIC DNA]</scope>
    <source>
        <strain evidence="2">201601955</strain>
    </source>
</reference>
<dbReference type="RefSeq" id="WP_039925705.1">
    <property type="nucleotide sequence ID" value="NZ_RQHF01000005.1"/>
</dbReference>
<evidence type="ECO:0000313" key="2">
    <source>
        <dbReference type="Proteomes" id="UP000298112"/>
    </source>
</evidence>
<keyword evidence="2" id="KW-1185">Reference proteome</keyword>
<evidence type="ECO:0000313" key="1">
    <source>
        <dbReference type="EMBL" id="TGM61753.1"/>
    </source>
</evidence>
<dbReference type="Gene3D" id="3.10.450.50">
    <property type="match status" value="1"/>
</dbReference>